<keyword evidence="2" id="KW-1185">Reference proteome</keyword>
<name>A0ACD3A2U9_9AGAR</name>
<dbReference type="EMBL" id="ML208823">
    <property type="protein sequence ID" value="TFK60153.1"/>
    <property type="molecule type" value="Genomic_DNA"/>
</dbReference>
<gene>
    <name evidence="1" type="ORF">BDN72DRAFT_779774</name>
</gene>
<protein>
    <submittedName>
        <fullName evidence="1">Uncharacterized protein</fullName>
    </submittedName>
</protein>
<evidence type="ECO:0000313" key="2">
    <source>
        <dbReference type="Proteomes" id="UP000308600"/>
    </source>
</evidence>
<proteinExistence type="predicted"/>
<accession>A0ACD3A2U9</accession>
<sequence>MESLQNAILSLEAPASIGQPCRCGKGNAIYRCVDCFHSPVLCSACIVVDHALNPFHRLEKWTGTYFSRTCMNDLGGAIHLGHNGRRCHNILPQSGRRLTIVHTTGIQTIFTTFCGCLGAKTDHLQLTEARLFPATVGRPDTALTFAFLEDLHIHVLTSKKSVYDHHSAIQRLTNAISPQCVPDRYHECGRVLRLWRTLTLTRRSGQTHHIDAYFPNRLPKSLAVRCAACPEIGFNVDKVVVDAAAETECHKYTLFLSLDGNFRLQRANKRHDPDDVALVDGHAYFVNDSRYREYLKGVAPSSENSTCAQLRAVRNQNTLKFKNAAITGVISVQCARHGFYMPQGTADLEKGEAYARSDYVLVRVLDEAGAQRWIVVSYDIWCQYRINLAKRVQQHFPDHLPILDHVRGAVPKMHVKGHMEECQLRWSFNYLPNSGETCGEKIETSWAEQNQSAGSTKQQNAGHRHDSLDDIFGFWNWNKLITLGRLTKNKERLDELSKSLSKSHSAAIVEGWRVEDTTPKKINGVWSSVYVARSRKGRPPSQLKAYQELIGQERIIALAGHRKVGDAQFISKGLRIEAEQCRIRALLASDDPSESSIASARLSLQGILGEWLKTQSGHFPTLRDSLPNPDLTTPEDVMLCLPSQWTVNRPHDLEHFVPVERALREGQCHDALDSLRTAIKTFNANYREKQTSIRGQHPNTRAQSFLNTLETDKVSAQDKYNRARLALLNLGLSLEDKSLQPLHKSQL</sequence>
<evidence type="ECO:0000313" key="1">
    <source>
        <dbReference type="EMBL" id="TFK60153.1"/>
    </source>
</evidence>
<dbReference type="Proteomes" id="UP000308600">
    <property type="component" value="Unassembled WGS sequence"/>
</dbReference>
<reference evidence="1 2" key="1">
    <citation type="journal article" date="2019" name="Nat. Ecol. Evol.">
        <title>Megaphylogeny resolves global patterns of mushroom evolution.</title>
        <authorList>
            <person name="Varga T."/>
            <person name="Krizsan K."/>
            <person name="Foldi C."/>
            <person name="Dima B."/>
            <person name="Sanchez-Garcia M."/>
            <person name="Sanchez-Ramirez S."/>
            <person name="Szollosi G.J."/>
            <person name="Szarkandi J.G."/>
            <person name="Papp V."/>
            <person name="Albert L."/>
            <person name="Andreopoulos W."/>
            <person name="Angelini C."/>
            <person name="Antonin V."/>
            <person name="Barry K.W."/>
            <person name="Bougher N.L."/>
            <person name="Buchanan P."/>
            <person name="Buyck B."/>
            <person name="Bense V."/>
            <person name="Catcheside P."/>
            <person name="Chovatia M."/>
            <person name="Cooper J."/>
            <person name="Damon W."/>
            <person name="Desjardin D."/>
            <person name="Finy P."/>
            <person name="Geml J."/>
            <person name="Haridas S."/>
            <person name="Hughes K."/>
            <person name="Justo A."/>
            <person name="Karasinski D."/>
            <person name="Kautmanova I."/>
            <person name="Kiss B."/>
            <person name="Kocsube S."/>
            <person name="Kotiranta H."/>
            <person name="LaButti K.M."/>
            <person name="Lechner B.E."/>
            <person name="Liimatainen K."/>
            <person name="Lipzen A."/>
            <person name="Lukacs Z."/>
            <person name="Mihaltcheva S."/>
            <person name="Morgado L.N."/>
            <person name="Niskanen T."/>
            <person name="Noordeloos M.E."/>
            <person name="Ohm R.A."/>
            <person name="Ortiz-Santana B."/>
            <person name="Ovrebo C."/>
            <person name="Racz N."/>
            <person name="Riley R."/>
            <person name="Savchenko A."/>
            <person name="Shiryaev A."/>
            <person name="Soop K."/>
            <person name="Spirin V."/>
            <person name="Szebenyi C."/>
            <person name="Tomsovsky M."/>
            <person name="Tulloss R.E."/>
            <person name="Uehling J."/>
            <person name="Grigoriev I.V."/>
            <person name="Vagvolgyi C."/>
            <person name="Papp T."/>
            <person name="Martin F.M."/>
            <person name="Miettinen O."/>
            <person name="Hibbett D.S."/>
            <person name="Nagy L.G."/>
        </authorList>
    </citation>
    <scope>NUCLEOTIDE SEQUENCE [LARGE SCALE GENOMIC DNA]</scope>
    <source>
        <strain evidence="1 2">NL-1719</strain>
    </source>
</reference>
<organism evidence="1 2">
    <name type="scientific">Pluteus cervinus</name>
    <dbReference type="NCBI Taxonomy" id="181527"/>
    <lineage>
        <taxon>Eukaryota</taxon>
        <taxon>Fungi</taxon>
        <taxon>Dikarya</taxon>
        <taxon>Basidiomycota</taxon>
        <taxon>Agaricomycotina</taxon>
        <taxon>Agaricomycetes</taxon>
        <taxon>Agaricomycetidae</taxon>
        <taxon>Agaricales</taxon>
        <taxon>Pluteineae</taxon>
        <taxon>Pluteaceae</taxon>
        <taxon>Pluteus</taxon>
    </lineage>
</organism>